<feature type="compositionally biased region" description="Basic and acidic residues" evidence="1">
    <location>
        <begin position="42"/>
        <end position="103"/>
    </location>
</feature>
<dbReference type="Pfam" id="PF14065">
    <property type="entry name" value="Pvc16_N"/>
    <property type="match status" value="1"/>
</dbReference>
<dbReference type="RefSeq" id="WP_346138497.1">
    <property type="nucleotide sequence ID" value="NZ_BAAASE010000005.1"/>
</dbReference>
<evidence type="ECO:0000256" key="1">
    <source>
        <dbReference type="SAM" id="MobiDB-lite"/>
    </source>
</evidence>
<feature type="compositionally biased region" description="Basic and acidic residues" evidence="1">
    <location>
        <begin position="403"/>
        <end position="416"/>
    </location>
</feature>
<protein>
    <recommendedName>
        <fullName evidence="2">Pvc16 N-terminal domain-containing protein</fullName>
    </recommendedName>
</protein>
<comment type="caution">
    <text evidence="3">The sequence shown here is derived from an EMBL/GenBank/DDBJ whole genome shotgun (WGS) entry which is preliminary data.</text>
</comment>
<dbReference type="InterPro" id="IPR025351">
    <property type="entry name" value="Pvc16_N"/>
</dbReference>
<accession>A0ABN3IHR5</accession>
<sequence>MAAGPGHGTRSVRGPPSAWRTTWPGGASEDDATDWRDELDDATGRREELDDATDRRDELDDATGRREELDDATDRRDEQDVATDRRDEQDDRHRGQDQRDRGTDAMSNALAIAHVTQALALLIETNLPPDIDIAVKVEPRKPPADPPAEPTITVFLYQVTPNTSQRNTDLPTRAADGTLVRRAAAPLDLHYLISAYGEEAELVGQRLIGSVVRTLHEIPVLPKDIIEVAGERAHLSGSNLAEAAQRVRFTPTVMDIDETSKLWGMLHQTPYTLSVVYQAALVFIDGREVPVPGKPVERHEVRVLPFGAPGAPVPPKLPEAGERPAPGSGGAERPVESAGAESPESGREADTPVAKAAPAQAPDKGPAKGPVKAAAKAPAKAAAKTPARGRRTATAKKAAAKSSAEETKDAGGRADGADDAES</sequence>
<proteinExistence type="predicted"/>
<feature type="compositionally biased region" description="Acidic residues" evidence="1">
    <location>
        <begin position="28"/>
        <end position="41"/>
    </location>
</feature>
<name>A0ABN3IHR5_9ACTN</name>
<evidence type="ECO:0000313" key="4">
    <source>
        <dbReference type="Proteomes" id="UP001499986"/>
    </source>
</evidence>
<gene>
    <name evidence="3" type="ORF">GCM10010255_43010</name>
</gene>
<dbReference type="Proteomes" id="UP001499986">
    <property type="component" value="Unassembled WGS sequence"/>
</dbReference>
<evidence type="ECO:0000313" key="3">
    <source>
        <dbReference type="EMBL" id="GAA2404170.1"/>
    </source>
</evidence>
<organism evidence="3 4">
    <name type="scientific">Streptomyces coeruleofuscus</name>
    <dbReference type="NCBI Taxonomy" id="66879"/>
    <lineage>
        <taxon>Bacteria</taxon>
        <taxon>Bacillati</taxon>
        <taxon>Actinomycetota</taxon>
        <taxon>Actinomycetes</taxon>
        <taxon>Kitasatosporales</taxon>
        <taxon>Streptomycetaceae</taxon>
        <taxon>Streptomyces</taxon>
    </lineage>
</organism>
<feature type="domain" description="Pvc16 N-terminal" evidence="2">
    <location>
        <begin position="114"/>
        <end position="297"/>
    </location>
</feature>
<keyword evidence="4" id="KW-1185">Reference proteome</keyword>
<feature type="region of interest" description="Disordered" evidence="1">
    <location>
        <begin position="1"/>
        <end position="103"/>
    </location>
</feature>
<evidence type="ECO:0000259" key="2">
    <source>
        <dbReference type="Pfam" id="PF14065"/>
    </source>
</evidence>
<feature type="region of interest" description="Disordered" evidence="1">
    <location>
        <begin position="305"/>
        <end position="422"/>
    </location>
</feature>
<reference evidence="3 4" key="1">
    <citation type="journal article" date="2019" name="Int. J. Syst. Evol. Microbiol.">
        <title>The Global Catalogue of Microorganisms (GCM) 10K type strain sequencing project: providing services to taxonomists for standard genome sequencing and annotation.</title>
        <authorList>
            <consortium name="The Broad Institute Genomics Platform"/>
            <consortium name="The Broad Institute Genome Sequencing Center for Infectious Disease"/>
            <person name="Wu L."/>
            <person name="Ma J."/>
        </authorList>
    </citation>
    <scope>NUCLEOTIDE SEQUENCE [LARGE SCALE GENOMIC DNA]</scope>
    <source>
        <strain evidence="3 4">JCM 4358</strain>
    </source>
</reference>
<feature type="compositionally biased region" description="Low complexity" evidence="1">
    <location>
        <begin position="361"/>
        <end position="386"/>
    </location>
</feature>
<dbReference type="EMBL" id="BAAASE010000005">
    <property type="protein sequence ID" value="GAA2404170.1"/>
    <property type="molecule type" value="Genomic_DNA"/>
</dbReference>